<evidence type="ECO:0000256" key="1">
    <source>
        <dbReference type="ARBA" id="ARBA00001933"/>
    </source>
</evidence>
<dbReference type="InterPro" id="IPR029144">
    <property type="entry name" value="Thr_synth_N"/>
</dbReference>
<evidence type="ECO:0000256" key="7">
    <source>
        <dbReference type="ARBA" id="ARBA00022605"/>
    </source>
</evidence>
<comment type="caution">
    <text evidence="15">The sequence shown here is derived from an EMBL/GenBank/DDBJ whole genome shotgun (WGS) entry which is preliminary data.</text>
</comment>
<dbReference type="GO" id="GO:0005737">
    <property type="term" value="C:cytoplasm"/>
    <property type="evidence" value="ECO:0007669"/>
    <property type="project" value="TreeGrafter"/>
</dbReference>
<keyword evidence="9 12" id="KW-0663">Pyridoxal phosphate</keyword>
<dbReference type="Pfam" id="PF00291">
    <property type="entry name" value="PALP"/>
    <property type="match status" value="1"/>
</dbReference>
<dbReference type="EC" id="4.2.3.1" evidence="5 11"/>
<evidence type="ECO:0000313" key="15">
    <source>
        <dbReference type="EMBL" id="EEZ62256.1"/>
    </source>
</evidence>
<comment type="similarity">
    <text evidence="4">Belongs to the threonine synthase family.</text>
</comment>
<organism evidence="15 16">
    <name type="scientific">Slackia exigua (strain ATCC 700122 / DSM 15923 / CIP 105133 / JCM 11022 / KCTC 5966 / S-7)</name>
    <dbReference type="NCBI Taxonomy" id="649764"/>
    <lineage>
        <taxon>Bacteria</taxon>
        <taxon>Bacillati</taxon>
        <taxon>Actinomycetota</taxon>
        <taxon>Coriobacteriia</taxon>
        <taxon>Eggerthellales</taxon>
        <taxon>Eggerthellaceae</taxon>
        <taxon>Slackia</taxon>
    </lineage>
</organism>
<dbReference type="InterPro" id="IPR001926">
    <property type="entry name" value="TrpB-like_PALP"/>
</dbReference>
<evidence type="ECO:0000256" key="12">
    <source>
        <dbReference type="PIRSR" id="PIRSR604450-51"/>
    </source>
</evidence>
<dbReference type="CDD" id="cd01560">
    <property type="entry name" value="Thr-synth_2"/>
    <property type="match status" value="1"/>
</dbReference>
<evidence type="ECO:0000256" key="8">
    <source>
        <dbReference type="ARBA" id="ARBA00022697"/>
    </source>
</evidence>
<dbReference type="PANTHER" id="PTHR43515">
    <property type="entry name" value="THREONINE SYNTHASE-LIKE 1"/>
    <property type="match status" value="1"/>
</dbReference>
<dbReference type="NCBIfam" id="TIGR00260">
    <property type="entry name" value="thrC"/>
    <property type="match status" value="1"/>
</dbReference>
<evidence type="ECO:0000259" key="14">
    <source>
        <dbReference type="Pfam" id="PF14821"/>
    </source>
</evidence>
<reference evidence="15" key="1">
    <citation type="submission" date="2009-10" db="EMBL/GenBank/DDBJ databases">
        <authorList>
            <person name="Weinstock G."/>
            <person name="Sodergren E."/>
            <person name="Clifton S."/>
            <person name="Fulton L."/>
            <person name="Fulton B."/>
            <person name="Courtney L."/>
            <person name="Fronick C."/>
            <person name="Harrison M."/>
            <person name="Strong C."/>
            <person name="Farmer C."/>
            <person name="Delahaunty K."/>
            <person name="Markovic C."/>
            <person name="Hall O."/>
            <person name="Minx P."/>
            <person name="Tomlinson C."/>
            <person name="Mitreva M."/>
            <person name="Nelson J."/>
            <person name="Hou S."/>
            <person name="Wollam A."/>
            <person name="Pepin K.H."/>
            <person name="Johnson M."/>
            <person name="Bhonagiri V."/>
            <person name="Nash W.E."/>
            <person name="Warren W."/>
            <person name="Chinwalla A."/>
            <person name="Mardis E.R."/>
            <person name="Wilson R.K."/>
        </authorList>
    </citation>
    <scope>NUCLEOTIDE SEQUENCE [LARGE SCALE GENOMIC DNA]</scope>
    <source>
        <strain evidence="15">ATCC 700122</strain>
    </source>
</reference>
<dbReference type="Gene3D" id="3.90.1380.10">
    <property type="entry name" value="Threonine synthase, N-terminal domain"/>
    <property type="match status" value="1"/>
</dbReference>
<gene>
    <name evidence="15" type="primary">thrC</name>
    <name evidence="15" type="ORF">HMPREF0762_00354</name>
</gene>
<comment type="function">
    <text evidence="2">Catalyzes the gamma-elimination of phosphate from L-phosphohomoserine and the beta-addition of water to produce L-threonine.</text>
</comment>
<dbReference type="STRING" id="649764.HMPREF0762_00354"/>
<dbReference type="InterPro" id="IPR036052">
    <property type="entry name" value="TrpB-like_PALP_sf"/>
</dbReference>
<evidence type="ECO:0000256" key="5">
    <source>
        <dbReference type="ARBA" id="ARBA00013028"/>
    </source>
</evidence>
<feature type="domain" description="Tryptophan synthase beta chain-like PALP" evidence="13">
    <location>
        <begin position="98"/>
        <end position="413"/>
    </location>
</feature>
<evidence type="ECO:0000256" key="6">
    <source>
        <dbReference type="ARBA" id="ARBA00018679"/>
    </source>
</evidence>
<dbReference type="GO" id="GO:0009088">
    <property type="term" value="P:threonine biosynthetic process"/>
    <property type="evidence" value="ECO:0007669"/>
    <property type="project" value="UniProtKB-UniRule"/>
</dbReference>
<dbReference type="PROSITE" id="PS00165">
    <property type="entry name" value="DEHYDRATASE_SER_THR"/>
    <property type="match status" value="1"/>
</dbReference>
<evidence type="ECO:0000313" key="16">
    <source>
        <dbReference type="Proteomes" id="UP000006001"/>
    </source>
</evidence>
<keyword evidence="7" id="KW-0028">Amino-acid biosynthesis</keyword>
<dbReference type="HOGENOM" id="CLU_015170_3_1_11"/>
<evidence type="ECO:0000256" key="2">
    <source>
        <dbReference type="ARBA" id="ARBA00003648"/>
    </source>
</evidence>
<dbReference type="InterPro" id="IPR037158">
    <property type="entry name" value="Thr_synth_N_sf"/>
</dbReference>
<dbReference type="Pfam" id="PF14821">
    <property type="entry name" value="Thr_synth_N"/>
    <property type="match status" value="1"/>
</dbReference>
<feature type="domain" description="Threonine synthase N-terminal" evidence="14">
    <location>
        <begin position="2"/>
        <end position="77"/>
    </location>
</feature>
<feature type="modified residue" description="N6-(pyridoxal phosphate)lysine" evidence="12">
    <location>
        <position position="109"/>
    </location>
</feature>
<evidence type="ECO:0000256" key="3">
    <source>
        <dbReference type="ARBA" id="ARBA00004979"/>
    </source>
</evidence>
<dbReference type="eggNOG" id="COG0498">
    <property type="taxonomic scope" value="Bacteria"/>
</dbReference>
<dbReference type="GO" id="GO:0004795">
    <property type="term" value="F:threonine synthase activity"/>
    <property type="evidence" value="ECO:0007669"/>
    <property type="project" value="UniProtKB-UniRule"/>
</dbReference>
<dbReference type="Gene3D" id="3.40.50.1100">
    <property type="match status" value="2"/>
</dbReference>
<dbReference type="Proteomes" id="UP000006001">
    <property type="component" value="Unassembled WGS sequence"/>
</dbReference>
<comment type="pathway">
    <text evidence="3">Amino-acid biosynthesis; L-threonine biosynthesis; L-threonine from L-aspartate: step 5/5.</text>
</comment>
<accession>D0WEW9</accession>
<comment type="catalytic activity">
    <reaction evidence="10">
        <text>O-phospho-L-homoserine + H2O = L-threonine + phosphate</text>
        <dbReference type="Rhea" id="RHEA:10840"/>
        <dbReference type="ChEBI" id="CHEBI:15377"/>
        <dbReference type="ChEBI" id="CHEBI:43474"/>
        <dbReference type="ChEBI" id="CHEBI:57590"/>
        <dbReference type="ChEBI" id="CHEBI:57926"/>
        <dbReference type="EC" id="4.2.3.1"/>
    </reaction>
</comment>
<dbReference type="InterPro" id="IPR004450">
    <property type="entry name" value="Thr_synthase-like"/>
</dbReference>
<keyword evidence="15" id="KW-0456">Lyase</keyword>
<proteinExistence type="inferred from homology"/>
<evidence type="ECO:0000256" key="10">
    <source>
        <dbReference type="ARBA" id="ARBA00049144"/>
    </source>
</evidence>
<dbReference type="InterPro" id="IPR000634">
    <property type="entry name" value="Ser/Thr_deHydtase_PyrdxlP-BS"/>
</dbReference>
<dbReference type="UniPathway" id="UPA00050">
    <property type="reaction ID" value="UER00065"/>
</dbReference>
<dbReference type="EMBL" id="ACUX02000004">
    <property type="protein sequence ID" value="EEZ62256.1"/>
    <property type="molecule type" value="Genomic_DNA"/>
</dbReference>
<dbReference type="GO" id="GO:0030170">
    <property type="term" value="F:pyridoxal phosphate binding"/>
    <property type="evidence" value="ECO:0007669"/>
    <property type="project" value="InterPro"/>
</dbReference>
<keyword evidence="8" id="KW-0791">Threonine biosynthesis</keyword>
<evidence type="ECO:0000256" key="9">
    <source>
        <dbReference type="ARBA" id="ARBA00022898"/>
    </source>
</evidence>
<evidence type="ECO:0000259" key="13">
    <source>
        <dbReference type="Pfam" id="PF00291"/>
    </source>
</evidence>
<evidence type="ECO:0000256" key="11">
    <source>
        <dbReference type="NCBIfam" id="TIGR00260"/>
    </source>
</evidence>
<dbReference type="SUPFAM" id="SSF53686">
    <property type="entry name" value="Tryptophan synthase beta subunit-like PLP-dependent enzymes"/>
    <property type="match status" value="1"/>
</dbReference>
<keyword evidence="16" id="KW-1185">Reference proteome</keyword>
<sequence>MYHSTRSVTEQLTAKSAVLAGIAPDGGLYVTDDLSELRFDLSDITSKDFRGIARQVLGRLFDDYADEEIAECVDAAYGSTFDSPAVTPLVPVGDDYVLELFHGPTSAFKDVALQMLPQLMSHARRDGERIMILTATSGDTGKAALAGFADTPGLGIAVFYPQGGTSDIQRLQMTTQEGGNVSVCAIEGNFDDAQSGVKKLFVDTALHDELADAGVRLSSANSINIGRLAPQITYYFDAYAQLLRAGAIELGDEVEFCVPTGNFGDVLAGWYARELGLPVARFIVASNANDVLTDFFATGAYDRNRPFFRTISPSMDILISSNLERLIYYMGGGDAAYVNGLMEDLARDGRYEVRPDIMDAIRTLFAAGSADDDATRAEIAACRDEHGYVLDPHTAVAVRVARDLPRTTGAKARIILATASPYKFAADVCEALDIRADAAAPFDCMRALEDATGTAAPRPLSALEGATERFDDGIAPEQMRAYVVRACKEATWE</sequence>
<name>D0WEW9_SLAES</name>
<dbReference type="PANTHER" id="PTHR43515:SF1">
    <property type="entry name" value="THREONINE SYNTHASE-LIKE 1"/>
    <property type="match status" value="1"/>
</dbReference>
<dbReference type="AlphaFoldDB" id="D0WEW9"/>
<protein>
    <recommendedName>
        <fullName evidence="6 11">Threonine synthase</fullName>
        <ecNumber evidence="5 11">4.2.3.1</ecNumber>
    </recommendedName>
</protein>
<comment type="cofactor">
    <cofactor evidence="1 12">
        <name>pyridoxal 5'-phosphate</name>
        <dbReference type="ChEBI" id="CHEBI:597326"/>
    </cofactor>
</comment>
<evidence type="ECO:0000256" key="4">
    <source>
        <dbReference type="ARBA" id="ARBA00005517"/>
    </source>
</evidence>